<comment type="caution">
    <text evidence="2">The sequence shown here is derived from an EMBL/GenBank/DDBJ whole genome shotgun (WGS) entry which is preliminary data.</text>
</comment>
<feature type="transmembrane region" description="Helical" evidence="1">
    <location>
        <begin position="111"/>
        <end position="131"/>
    </location>
</feature>
<feature type="transmembrane region" description="Helical" evidence="1">
    <location>
        <begin position="365"/>
        <end position="384"/>
    </location>
</feature>
<dbReference type="InterPro" id="IPR010640">
    <property type="entry name" value="Low_temperature_requirement_A"/>
</dbReference>
<keyword evidence="3" id="KW-1185">Reference proteome</keyword>
<evidence type="ECO:0008006" key="4">
    <source>
        <dbReference type="Google" id="ProtNLM"/>
    </source>
</evidence>
<feature type="transmembrane region" description="Helical" evidence="1">
    <location>
        <begin position="143"/>
        <end position="162"/>
    </location>
</feature>
<gene>
    <name evidence="2" type="ORF">E3N84_09530</name>
</gene>
<feature type="transmembrane region" description="Helical" evidence="1">
    <location>
        <begin position="277"/>
        <end position="301"/>
    </location>
</feature>
<proteinExistence type="predicted"/>
<dbReference type="PANTHER" id="PTHR36840">
    <property type="entry name" value="BLL5714 PROTEIN"/>
    <property type="match status" value="1"/>
</dbReference>
<dbReference type="OrthoDB" id="7698234at2"/>
<evidence type="ECO:0000313" key="2">
    <source>
        <dbReference type="EMBL" id="TFB80248.1"/>
    </source>
</evidence>
<keyword evidence="1" id="KW-1133">Transmembrane helix</keyword>
<feature type="transmembrane region" description="Helical" evidence="1">
    <location>
        <begin position="168"/>
        <end position="184"/>
    </location>
</feature>
<evidence type="ECO:0000313" key="3">
    <source>
        <dbReference type="Proteomes" id="UP000298488"/>
    </source>
</evidence>
<accession>A0A4V6QGF1</accession>
<protein>
    <recommendedName>
        <fullName evidence="4">Low temperature requirement protein LtrA</fullName>
    </recommendedName>
</protein>
<dbReference type="Proteomes" id="UP000298488">
    <property type="component" value="Unassembled WGS sequence"/>
</dbReference>
<dbReference type="EMBL" id="SOFI01000003">
    <property type="protein sequence ID" value="TFB80248.1"/>
    <property type="molecule type" value="Genomic_DNA"/>
</dbReference>
<keyword evidence="1" id="KW-0472">Membrane</keyword>
<organism evidence="2 3">
    <name type="scientific">Terrimesophilobacter mesophilus</name>
    <dbReference type="NCBI Taxonomy" id="433647"/>
    <lineage>
        <taxon>Bacteria</taxon>
        <taxon>Bacillati</taxon>
        <taxon>Actinomycetota</taxon>
        <taxon>Actinomycetes</taxon>
        <taxon>Micrococcales</taxon>
        <taxon>Microbacteriaceae</taxon>
        <taxon>Terrimesophilobacter</taxon>
    </lineage>
</organism>
<feature type="transmembrane region" description="Helical" evidence="1">
    <location>
        <begin position="85"/>
        <end position="105"/>
    </location>
</feature>
<dbReference type="PANTHER" id="PTHR36840:SF1">
    <property type="entry name" value="BLL5714 PROTEIN"/>
    <property type="match status" value="1"/>
</dbReference>
<reference evidence="2 3" key="1">
    <citation type="submission" date="2019-03" db="EMBL/GenBank/DDBJ databases">
        <title>Genomics of glacier-inhabiting Cryobacterium strains.</title>
        <authorList>
            <person name="Liu Q."/>
            <person name="Xin Y.-H."/>
        </authorList>
    </citation>
    <scope>NUCLEOTIDE SEQUENCE [LARGE SCALE GENOMIC DNA]</scope>
    <source>
        <strain evidence="2 3">CGMCC 1.10440</strain>
    </source>
</reference>
<evidence type="ECO:0000256" key="1">
    <source>
        <dbReference type="SAM" id="Phobius"/>
    </source>
</evidence>
<feature type="transmembrane region" description="Helical" evidence="1">
    <location>
        <begin position="205"/>
        <end position="226"/>
    </location>
</feature>
<feature type="transmembrane region" description="Helical" evidence="1">
    <location>
        <begin position="313"/>
        <end position="333"/>
    </location>
</feature>
<name>A0A4V6QGF1_9MICO</name>
<dbReference type="AlphaFoldDB" id="A0A4V6QGF1"/>
<keyword evidence="1" id="KW-0812">Transmembrane</keyword>
<feature type="transmembrane region" description="Helical" evidence="1">
    <location>
        <begin position="28"/>
        <end position="45"/>
    </location>
</feature>
<feature type="transmembrane region" description="Helical" evidence="1">
    <location>
        <begin position="51"/>
        <end position="73"/>
    </location>
</feature>
<feature type="transmembrane region" description="Helical" evidence="1">
    <location>
        <begin position="232"/>
        <end position="251"/>
    </location>
</feature>
<dbReference type="Pfam" id="PF06772">
    <property type="entry name" value="LtrA"/>
    <property type="match status" value="1"/>
</dbReference>
<sequence>MMVVMSSDPAPTAQNPTVRHGAADWYELFFDLVFVVVVAVSVHLIEVDPSLGTIVAFVLLLFPLWWAWANLMITNNLFGERFRVMGALVVAAMPGPAMMAVAISGGIDRFAWLYAAGAAWIRILLLIMWMVPRTTSASSISPWRTVAYNLVTAALWLVSIVVPAPYQYVLWAVAVGGEMLLLAIRSRFSFEIYDRASVSHSLERIGLFVVIVIGEAVYLSVTGLAGHPSVEGGASALFGLVVCAMIARGFFRWGIPSTEVGLESAQRAQRYGALRDVVMYLPFLLIVGLTFVAASIGTAVVEAAEPLPPGVRLLLATGVGILYLTNGTIGLRLGRHRARLALLVVPGVLLPALACLVSGGLPAWVTIALIAVTLVALDLVALALERTAAHTSGPPQLVD</sequence>
<feature type="transmembrane region" description="Helical" evidence="1">
    <location>
        <begin position="340"/>
        <end position="359"/>
    </location>
</feature>